<comment type="cofactor">
    <cofactor evidence="3">
        <name>Mn(2+)</name>
        <dbReference type="ChEBI" id="CHEBI:29035"/>
    </cofactor>
</comment>
<gene>
    <name evidence="9" type="primary">tdcB</name>
    <name evidence="9" type="ORF">Pla111_03920</name>
</gene>
<evidence type="ECO:0000313" key="9">
    <source>
        <dbReference type="EMBL" id="TWT48617.1"/>
    </source>
</evidence>
<evidence type="ECO:0000256" key="6">
    <source>
        <dbReference type="ARBA" id="ARBA00022898"/>
    </source>
</evidence>
<dbReference type="PANTHER" id="PTHR43050">
    <property type="entry name" value="SERINE / THREONINE RACEMASE FAMILY MEMBER"/>
    <property type="match status" value="1"/>
</dbReference>
<keyword evidence="10" id="KW-1185">Reference proteome</keyword>
<accession>A0A5C5WDU1</accession>
<dbReference type="GO" id="GO:0004794">
    <property type="term" value="F:threonine deaminase activity"/>
    <property type="evidence" value="ECO:0007669"/>
    <property type="project" value="UniProtKB-EC"/>
</dbReference>
<name>A0A5C5WDU1_9BACT</name>
<sequence>MEPITLADVRTAATRIAPHVWRTPLVACEPLSAALRCDLRFKAESLQHGGAFKARGACNAVFALSDDEALRGVVTHSSGNHAAALARAATRRGIPVYVVMPHNASPIKLAAVRAYGVEPILCEPTSEARERAALEAQERYGARLVHPYDDPLVMAGQGTLALEVIDDWPEIDTVVVPVSGGGLLAGVLTAIKAIRPEVQVIAAEPAWADDTARSLASGKNEVPTRYDTLADGLRAAVGKLTLPVLTRWLDDLILVEEETIRAATRTISAEARLVAEYSGAVPLAAVMTTPERFAGRRVGLVVSGGNLDMGGCRLGESPRSA</sequence>
<keyword evidence="6" id="KW-0663">Pyridoxal phosphate</keyword>
<comment type="cofactor">
    <cofactor evidence="4">
        <name>Mg(2+)</name>
        <dbReference type="ChEBI" id="CHEBI:18420"/>
    </cofactor>
</comment>
<organism evidence="9 10">
    <name type="scientific">Botrimarina hoheduenensis</name>
    <dbReference type="NCBI Taxonomy" id="2528000"/>
    <lineage>
        <taxon>Bacteria</taxon>
        <taxon>Pseudomonadati</taxon>
        <taxon>Planctomycetota</taxon>
        <taxon>Planctomycetia</taxon>
        <taxon>Pirellulales</taxon>
        <taxon>Lacipirellulaceae</taxon>
        <taxon>Botrimarina</taxon>
    </lineage>
</organism>
<dbReference type="GO" id="GO:0003941">
    <property type="term" value="F:L-serine ammonia-lyase activity"/>
    <property type="evidence" value="ECO:0007669"/>
    <property type="project" value="TreeGrafter"/>
</dbReference>
<dbReference type="GO" id="GO:0030378">
    <property type="term" value="F:serine racemase activity"/>
    <property type="evidence" value="ECO:0007669"/>
    <property type="project" value="TreeGrafter"/>
</dbReference>
<dbReference type="InterPro" id="IPR001926">
    <property type="entry name" value="TrpB-like_PALP"/>
</dbReference>
<dbReference type="GO" id="GO:0018114">
    <property type="term" value="F:threonine racemase activity"/>
    <property type="evidence" value="ECO:0007669"/>
    <property type="project" value="TreeGrafter"/>
</dbReference>
<dbReference type="FunFam" id="3.40.50.1100:FF:000041">
    <property type="entry name" value="Threonine ammonia-lyase, variant"/>
    <property type="match status" value="1"/>
</dbReference>
<dbReference type="PROSITE" id="PS00165">
    <property type="entry name" value="DEHYDRATASE_SER_THR"/>
    <property type="match status" value="1"/>
</dbReference>
<keyword evidence="7 9" id="KW-0456">Lyase</keyword>
<dbReference type="GO" id="GO:0070179">
    <property type="term" value="P:D-serine biosynthetic process"/>
    <property type="evidence" value="ECO:0007669"/>
    <property type="project" value="TreeGrafter"/>
</dbReference>
<dbReference type="EC" id="4.3.1.19" evidence="9"/>
<evidence type="ECO:0000313" key="10">
    <source>
        <dbReference type="Proteomes" id="UP000318995"/>
    </source>
</evidence>
<comment type="cofactor">
    <cofactor evidence="2">
        <name>pyridoxal 5'-phosphate</name>
        <dbReference type="ChEBI" id="CHEBI:597326"/>
    </cofactor>
</comment>
<evidence type="ECO:0000256" key="7">
    <source>
        <dbReference type="ARBA" id="ARBA00023239"/>
    </source>
</evidence>
<dbReference type="InterPro" id="IPR036052">
    <property type="entry name" value="TrpB-like_PALP_sf"/>
</dbReference>
<evidence type="ECO:0000256" key="1">
    <source>
        <dbReference type="ARBA" id="ARBA00001913"/>
    </source>
</evidence>
<dbReference type="Pfam" id="PF00291">
    <property type="entry name" value="PALP"/>
    <property type="match status" value="1"/>
</dbReference>
<evidence type="ECO:0000256" key="4">
    <source>
        <dbReference type="ARBA" id="ARBA00001946"/>
    </source>
</evidence>
<dbReference type="RefSeq" id="WP_197524670.1">
    <property type="nucleotide sequence ID" value="NZ_SJPH01000001.1"/>
</dbReference>
<dbReference type="AlphaFoldDB" id="A0A5C5WDU1"/>
<dbReference type="Proteomes" id="UP000318995">
    <property type="component" value="Unassembled WGS sequence"/>
</dbReference>
<feature type="domain" description="Tryptophan synthase beta chain-like PALP" evidence="8">
    <location>
        <begin position="16"/>
        <end position="304"/>
    </location>
</feature>
<comment type="cofactor">
    <cofactor evidence="1">
        <name>Ca(2+)</name>
        <dbReference type="ChEBI" id="CHEBI:29108"/>
    </cofactor>
</comment>
<evidence type="ECO:0000256" key="5">
    <source>
        <dbReference type="ARBA" id="ARBA00022842"/>
    </source>
</evidence>
<dbReference type="GO" id="GO:0005524">
    <property type="term" value="F:ATP binding"/>
    <property type="evidence" value="ECO:0007669"/>
    <property type="project" value="TreeGrafter"/>
</dbReference>
<evidence type="ECO:0000256" key="3">
    <source>
        <dbReference type="ARBA" id="ARBA00001936"/>
    </source>
</evidence>
<dbReference type="EMBL" id="SJPH01000001">
    <property type="protein sequence ID" value="TWT48617.1"/>
    <property type="molecule type" value="Genomic_DNA"/>
</dbReference>
<dbReference type="CDD" id="cd01562">
    <property type="entry name" value="Thr-dehyd"/>
    <property type="match status" value="1"/>
</dbReference>
<dbReference type="GO" id="GO:0030170">
    <property type="term" value="F:pyridoxal phosphate binding"/>
    <property type="evidence" value="ECO:0007669"/>
    <property type="project" value="InterPro"/>
</dbReference>
<evidence type="ECO:0000259" key="8">
    <source>
        <dbReference type="Pfam" id="PF00291"/>
    </source>
</evidence>
<comment type="caution">
    <text evidence="9">The sequence shown here is derived from an EMBL/GenBank/DDBJ whole genome shotgun (WGS) entry which is preliminary data.</text>
</comment>
<dbReference type="PANTHER" id="PTHR43050:SF1">
    <property type="entry name" value="SERINE RACEMASE"/>
    <property type="match status" value="1"/>
</dbReference>
<keyword evidence="5" id="KW-0460">Magnesium</keyword>
<dbReference type="InterPro" id="IPR000634">
    <property type="entry name" value="Ser/Thr_deHydtase_PyrdxlP-BS"/>
</dbReference>
<dbReference type="Gene3D" id="3.40.50.1100">
    <property type="match status" value="2"/>
</dbReference>
<reference evidence="9 10" key="1">
    <citation type="submission" date="2019-02" db="EMBL/GenBank/DDBJ databases">
        <title>Deep-cultivation of Planctomycetes and their phenomic and genomic characterization uncovers novel biology.</title>
        <authorList>
            <person name="Wiegand S."/>
            <person name="Jogler M."/>
            <person name="Boedeker C."/>
            <person name="Pinto D."/>
            <person name="Vollmers J."/>
            <person name="Rivas-Marin E."/>
            <person name="Kohn T."/>
            <person name="Peeters S.H."/>
            <person name="Heuer A."/>
            <person name="Rast P."/>
            <person name="Oberbeckmann S."/>
            <person name="Bunk B."/>
            <person name="Jeske O."/>
            <person name="Meyerdierks A."/>
            <person name="Storesund J.E."/>
            <person name="Kallscheuer N."/>
            <person name="Luecker S."/>
            <person name="Lage O.M."/>
            <person name="Pohl T."/>
            <person name="Merkel B.J."/>
            <person name="Hornburger P."/>
            <person name="Mueller R.-W."/>
            <person name="Bruemmer F."/>
            <person name="Labrenz M."/>
            <person name="Spormann A.M."/>
            <person name="Op Den Camp H."/>
            <person name="Overmann J."/>
            <person name="Amann R."/>
            <person name="Jetten M.S.M."/>
            <person name="Mascher T."/>
            <person name="Medema M.H."/>
            <person name="Devos D.P."/>
            <person name="Kaster A.-K."/>
            <person name="Ovreas L."/>
            <person name="Rohde M."/>
            <person name="Galperin M.Y."/>
            <person name="Jogler C."/>
        </authorList>
    </citation>
    <scope>NUCLEOTIDE SEQUENCE [LARGE SCALE GENOMIC DNA]</scope>
    <source>
        <strain evidence="9 10">Pla111</strain>
    </source>
</reference>
<protein>
    <submittedName>
        <fullName evidence="9">L-threonine dehydratase catabolic TdcB</fullName>
        <ecNumber evidence="9">4.3.1.19</ecNumber>
    </submittedName>
</protein>
<proteinExistence type="predicted"/>
<dbReference type="GO" id="GO:0000287">
    <property type="term" value="F:magnesium ion binding"/>
    <property type="evidence" value="ECO:0007669"/>
    <property type="project" value="TreeGrafter"/>
</dbReference>
<evidence type="ECO:0000256" key="2">
    <source>
        <dbReference type="ARBA" id="ARBA00001933"/>
    </source>
</evidence>
<dbReference type="SUPFAM" id="SSF53686">
    <property type="entry name" value="Tryptophan synthase beta subunit-like PLP-dependent enzymes"/>
    <property type="match status" value="1"/>
</dbReference>